<dbReference type="Pfam" id="PF10150">
    <property type="entry name" value="RNase_E_G"/>
    <property type="match status" value="1"/>
</dbReference>
<dbReference type="PANTHER" id="PTHR30001">
    <property type="entry name" value="RIBONUCLEASE"/>
    <property type="match status" value="1"/>
</dbReference>
<keyword evidence="2" id="KW-0479">Metal-binding</keyword>
<dbReference type="NCBIfam" id="TIGR00757">
    <property type="entry name" value="RNaseEG"/>
    <property type="match status" value="1"/>
</dbReference>
<dbReference type="AlphaFoldDB" id="A0A644W550"/>
<dbReference type="GO" id="GO:0046872">
    <property type="term" value="F:metal ion binding"/>
    <property type="evidence" value="ECO:0007669"/>
    <property type="project" value="UniProtKB-KW"/>
</dbReference>
<dbReference type="InterPro" id="IPR019307">
    <property type="entry name" value="RNA-bd_AU-1/RNase_E/G"/>
</dbReference>
<dbReference type="CDD" id="cd04453">
    <property type="entry name" value="S1_RNase_E"/>
    <property type="match status" value="1"/>
</dbReference>
<reference evidence="7" key="1">
    <citation type="submission" date="2019-08" db="EMBL/GenBank/DDBJ databases">
        <authorList>
            <person name="Kucharzyk K."/>
            <person name="Murdoch R.W."/>
            <person name="Higgins S."/>
            <person name="Loffler F."/>
        </authorList>
    </citation>
    <scope>NUCLEOTIDE SEQUENCE</scope>
</reference>
<dbReference type="EC" id="3.1.26.-" evidence="7"/>
<dbReference type="Gene3D" id="2.40.50.140">
    <property type="entry name" value="Nucleic acid-binding proteins"/>
    <property type="match status" value="1"/>
</dbReference>
<dbReference type="SUPFAM" id="SSF50249">
    <property type="entry name" value="Nucleic acid-binding proteins"/>
    <property type="match status" value="1"/>
</dbReference>
<comment type="caution">
    <text evidence="7">The sequence shown here is derived from an EMBL/GenBank/DDBJ whole genome shotgun (WGS) entry which is preliminary data.</text>
</comment>
<name>A0A644W550_9ZZZZ</name>
<evidence type="ECO:0000313" key="7">
    <source>
        <dbReference type="EMBL" id="MPL98895.1"/>
    </source>
</evidence>
<dbReference type="GO" id="GO:0004540">
    <property type="term" value="F:RNA nuclease activity"/>
    <property type="evidence" value="ECO:0007669"/>
    <property type="project" value="InterPro"/>
</dbReference>
<keyword evidence="3 7" id="KW-0378">Hydrolase</keyword>
<dbReference type="InterPro" id="IPR012340">
    <property type="entry name" value="NA-bd_OB-fold"/>
</dbReference>
<dbReference type="GO" id="GO:0006364">
    <property type="term" value="P:rRNA processing"/>
    <property type="evidence" value="ECO:0007669"/>
    <property type="project" value="TreeGrafter"/>
</dbReference>
<keyword evidence="5" id="KW-0694">RNA-binding</keyword>
<evidence type="ECO:0000256" key="4">
    <source>
        <dbReference type="ARBA" id="ARBA00022842"/>
    </source>
</evidence>
<dbReference type="PANTHER" id="PTHR30001:SF0">
    <property type="entry name" value="RIBONUCLEASE G"/>
    <property type="match status" value="1"/>
</dbReference>
<evidence type="ECO:0000256" key="1">
    <source>
        <dbReference type="ARBA" id="ARBA00001946"/>
    </source>
</evidence>
<dbReference type="EMBL" id="VSSQ01000634">
    <property type="protein sequence ID" value="MPL98895.1"/>
    <property type="molecule type" value="Genomic_DNA"/>
</dbReference>
<organism evidence="7">
    <name type="scientific">bioreactor metagenome</name>
    <dbReference type="NCBI Taxonomy" id="1076179"/>
    <lineage>
        <taxon>unclassified sequences</taxon>
        <taxon>metagenomes</taxon>
        <taxon>ecological metagenomes</taxon>
    </lineage>
</organism>
<accession>A0A644W550</accession>
<evidence type="ECO:0000259" key="6">
    <source>
        <dbReference type="Pfam" id="PF10150"/>
    </source>
</evidence>
<dbReference type="GO" id="GO:0005737">
    <property type="term" value="C:cytoplasm"/>
    <property type="evidence" value="ECO:0007669"/>
    <property type="project" value="TreeGrafter"/>
</dbReference>
<dbReference type="GO" id="GO:0016787">
    <property type="term" value="F:hydrolase activity"/>
    <property type="evidence" value="ECO:0007669"/>
    <property type="project" value="UniProtKB-KW"/>
</dbReference>
<keyword evidence="4" id="KW-0460">Magnesium</keyword>
<protein>
    <submittedName>
        <fullName evidence="7">Ribonuclease G</fullName>
        <ecNumber evidence="7">3.1.26.-</ecNumber>
    </submittedName>
</protein>
<sequence length="515" mass="58030">MNKELIIDAASGEVQIALIENKRLVELHAERGTHDFGVGDFYLGKIKKIISGLNAAFVDVGYEKDAFLHYLDLGPQIKTLIKYQKDVVAGKQVSVETYHQEADIEKTGKITNVITSGSSILVQIAKEPISSKGPRITTELSMPGRYLVLVPFSKRISISHKIKNLNEKARLKKIASSLQPVNFGIIVRTVAENRNFDELKADMDDLIARWNSMIQSLKSAKPPVKILGELDRSFTIMRDLLNASFNNIVVNDSTMYTEIRSYLSSIAPDQVDIVKLHKAKSTVFEATGIDKQIKSLFGKKVTLKSGAYLIIERTEAFHVIDVNSGYKADSGKDQEQNALAANLEMAEEVARQLRLRDLGGIIVVDFIDMHQGINRRKLYDKLVEEMSHDRAKHTILPPSKFGLVQITRQRVRPETHVEVLEKCPVCNGTGEIKAHSLIIDEIENTLSFLANEQNEKQLVLYTSPFIYAYLTKGFFKSIAKTWKKKLRCKLTIEPASNYHVLEYHVFNSRGEEITL</sequence>
<proteinExistence type="predicted"/>
<dbReference type="InterPro" id="IPR004659">
    <property type="entry name" value="RNase_E/G"/>
</dbReference>
<gene>
    <name evidence="7" type="primary">rng_9</name>
    <name evidence="7" type="ORF">SDC9_45107</name>
</gene>
<feature type="domain" description="RNA-binding protein AU-1/Ribonuclease E/G" evidence="6">
    <location>
        <begin position="141"/>
        <end position="411"/>
    </location>
</feature>
<comment type="cofactor">
    <cofactor evidence="1">
        <name>Mg(2+)</name>
        <dbReference type="ChEBI" id="CHEBI:18420"/>
    </cofactor>
</comment>
<dbReference type="GO" id="GO:0003723">
    <property type="term" value="F:RNA binding"/>
    <property type="evidence" value="ECO:0007669"/>
    <property type="project" value="UniProtKB-KW"/>
</dbReference>
<evidence type="ECO:0000256" key="5">
    <source>
        <dbReference type="ARBA" id="ARBA00022884"/>
    </source>
</evidence>
<evidence type="ECO:0000256" key="3">
    <source>
        <dbReference type="ARBA" id="ARBA00022801"/>
    </source>
</evidence>
<evidence type="ECO:0000256" key="2">
    <source>
        <dbReference type="ARBA" id="ARBA00022723"/>
    </source>
</evidence>
<dbReference type="Gene3D" id="3.40.1260.20">
    <property type="entry name" value="Ribonuclease E, catalytic domain"/>
    <property type="match status" value="1"/>
</dbReference>